<dbReference type="GeneID" id="54292947"/>
<protein>
    <recommendedName>
        <fullName evidence="1">Heterokaryon incompatibility domain-containing protein</fullName>
    </recommendedName>
</protein>
<dbReference type="OrthoDB" id="5135333at2759"/>
<dbReference type="Pfam" id="PF06985">
    <property type="entry name" value="HET"/>
    <property type="match status" value="1"/>
</dbReference>
<dbReference type="RefSeq" id="XP_033400312.1">
    <property type="nucleotide sequence ID" value="XM_033535453.1"/>
</dbReference>
<evidence type="ECO:0000313" key="3">
    <source>
        <dbReference type="Proteomes" id="UP000799438"/>
    </source>
</evidence>
<dbReference type="PANTHER" id="PTHR33112">
    <property type="entry name" value="DOMAIN PROTEIN, PUTATIVE-RELATED"/>
    <property type="match status" value="1"/>
</dbReference>
<accession>A0A6A6BKE0</accession>
<dbReference type="EMBL" id="ML995479">
    <property type="protein sequence ID" value="KAF2144600.1"/>
    <property type="molecule type" value="Genomic_DNA"/>
</dbReference>
<dbReference type="Proteomes" id="UP000799438">
    <property type="component" value="Unassembled WGS sequence"/>
</dbReference>
<gene>
    <name evidence="2" type="ORF">K452DRAFT_144487</name>
</gene>
<dbReference type="InterPro" id="IPR010730">
    <property type="entry name" value="HET"/>
</dbReference>
<organism evidence="2 3">
    <name type="scientific">Aplosporella prunicola CBS 121167</name>
    <dbReference type="NCBI Taxonomy" id="1176127"/>
    <lineage>
        <taxon>Eukaryota</taxon>
        <taxon>Fungi</taxon>
        <taxon>Dikarya</taxon>
        <taxon>Ascomycota</taxon>
        <taxon>Pezizomycotina</taxon>
        <taxon>Dothideomycetes</taxon>
        <taxon>Dothideomycetes incertae sedis</taxon>
        <taxon>Botryosphaeriales</taxon>
        <taxon>Aplosporellaceae</taxon>
        <taxon>Aplosporella</taxon>
    </lineage>
</organism>
<dbReference type="PANTHER" id="PTHR33112:SF12">
    <property type="entry name" value="HETEROKARYON INCOMPATIBILITY DOMAIN-CONTAINING PROTEIN"/>
    <property type="match status" value="1"/>
</dbReference>
<sequence length="785" mass="89389">MAPNRTSLKRPFSGWDEKRELMSTKRRLRSTIHPSTLNGLPVGRLCENCSELDILAMFQAASREKSIGFWHNHENTSCTFCQLILRCLRLAHKRTNKSTQRCTMPNANAVSLFIRSHPWFHSCDSYTGPESVRTRILLGTDAKPTDRQSKQSYSHGVHKNLRFVLAEVDLVPQIHNMGVTGTEDHKQLSQRPFGSRRPIKSTVEISLLRQWLRACQSHSHAQESVHTLRTILFSGLGFRLIDVYDECLASVTDPCDYLALSYVWGGTDPFALRTTKRNLSILCKFRALDQATHTRTTGKRISRTLRDAIQLTRDLGYRYLWVDALYIVQDDLDEKKRLIHGMNHIYECAALTIVAAAGADADAGLPGVTPRKDQPFEKIYHAVGKQGPIDLAITRPSLVETIKESCWATRAWTYQEQCLSQRCLYFTEQEAFFACSQDTHWREGYALEDYAPRISVRLGTAHWYNQWGDTTISPYRYLGDSSRPLNLSDYKAITYNFLCRKSTRQDDRLNAFAGMFNRFYASSPHKDINVSSCQGIPPQFLPDALFWFSSTPRISPGNHIRESKECSTQFSSWSWASQTGPVKFYFPRLDQPFVSKWFFSAPSQGDGSMVICNTSWYDGKVPIGWHRDNQRLWFREEMGLSICPEQAPEGTTLSCSDPNAAILGFWAPCLRCSMSVRRVADEDKELPLRIERGRYEIGSAALDYEDGTGAGECSLLIALGPPRVLADQAWKQGSRNGQDDICVLVAKTEGEFSYRLGIGTAWVYNTEQTRRKIGIEWAWEFIKLR</sequence>
<dbReference type="AlphaFoldDB" id="A0A6A6BKE0"/>
<keyword evidence="3" id="KW-1185">Reference proteome</keyword>
<name>A0A6A6BKE0_9PEZI</name>
<proteinExistence type="predicted"/>
<reference evidence="2" key="1">
    <citation type="journal article" date="2020" name="Stud. Mycol.">
        <title>101 Dothideomycetes genomes: a test case for predicting lifestyles and emergence of pathogens.</title>
        <authorList>
            <person name="Haridas S."/>
            <person name="Albert R."/>
            <person name="Binder M."/>
            <person name="Bloem J."/>
            <person name="Labutti K."/>
            <person name="Salamov A."/>
            <person name="Andreopoulos B."/>
            <person name="Baker S."/>
            <person name="Barry K."/>
            <person name="Bills G."/>
            <person name="Bluhm B."/>
            <person name="Cannon C."/>
            <person name="Castanera R."/>
            <person name="Culley D."/>
            <person name="Daum C."/>
            <person name="Ezra D."/>
            <person name="Gonzalez J."/>
            <person name="Henrissat B."/>
            <person name="Kuo A."/>
            <person name="Liang C."/>
            <person name="Lipzen A."/>
            <person name="Lutzoni F."/>
            <person name="Magnuson J."/>
            <person name="Mondo S."/>
            <person name="Nolan M."/>
            <person name="Ohm R."/>
            <person name="Pangilinan J."/>
            <person name="Park H.-J."/>
            <person name="Ramirez L."/>
            <person name="Alfaro M."/>
            <person name="Sun H."/>
            <person name="Tritt A."/>
            <person name="Yoshinaga Y."/>
            <person name="Zwiers L.-H."/>
            <person name="Turgeon B."/>
            <person name="Goodwin S."/>
            <person name="Spatafora J."/>
            <person name="Crous P."/>
            <person name="Grigoriev I."/>
        </authorList>
    </citation>
    <scope>NUCLEOTIDE SEQUENCE</scope>
    <source>
        <strain evidence="2">CBS 121167</strain>
    </source>
</reference>
<feature type="domain" description="Heterokaryon incompatibility" evidence="1">
    <location>
        <begin position="257"/>
        <end position="416"/>
    </location>
</feature>
<evidence type="ECO:0000259" key="1">
    <source>
        <dbReference type="Pfam" id="PF06985"/>
    </source>
</evidence>
<evidence type="ECO:0000313" key="2">
    <source>
        <dbReference type="EMBL" id="KAF2144600.1"/>
    </source>
</evidence>